<keyword evidence="3" id="KW-1185">Reference proteome</keyword>
<gene>
    <name evidence="2" type="ORF">ACFQ5G_07705</name>
</gene>
<comment type="caution">
    <text evidence="2">The sequence shown here is derived from an EMBL/GenBank/DDBJ whole genome shotgun (WGS) entry which is preliminary data.</text>
</comment>
<proteinExistence type="predicted"/>
<dbReference type="EMBL" id="JBHTMK010000008">
    <property type="protein sequence ID" value="MFD1365223.1"/>
    <property type="molecule type" value="Genomic_DNA"/>
</dbReference>
<reference evidence="3" key="1">
    <citation type="journal article" date="2019" name="Int. J. Syst. Evol. Microbiol.">
        <title>The Global Catalogue of Microorganisms (GCM) 10K type strain sequencing project: providing services to taxonomists for standard genome sequencing and annotation.</title>
        <authorList>
            <consortium name="The Broad Institute Genomics Platform"/>
            <consortium name="The Broad Institute Genome Sequencing Center for Infectious Disease"/>
            <person name="Wu L."/>
            <person name="Ma J."/>
        </authorList>
    </citation>
    <scope>NUCLEOTIDE SEQUENCE [LARGE SCALE GENOMIC DNA]</scope>
    <source>
        <strain evidence="3">CCM 7526</strain>
    </source>
</reference>
<feature type="transmembrane region" description="Helical" evidence="1">
    <location>
        <begin position="12"/>
        <end position="35"/>
    </location>
</feature>
<accession>A0ABW4A3T5</accession>
<sequence>MSDRPRWYRVFRFVLHAVVMLAITAGLFTALLYAATTTGFTGACLLPQVCPATRHR</sequence>
<name>A0ABW4A3T5_9ACTN</name>
<dbReference type="Proteomes" id="UP001597183">
    <property type="component" value="Unassembled WGS sequence"/>
</dbReference>
<keyword evidence="1" id="KW-0472">Membrane</keyword>
<protein>
    <submittedName>
        <fullName evidence="2">Uncharacterized protein</fullName>
    </submittedName>
</protein>
<evidence type="ECO:0000313" key="3">
    <source>
        <dbReference type="Proteomes" id="UP001597183"/>
    </source>
</evidence>
<keyword evidence="1" id="KW-0812">Transmembrane</keyword>
<organism evidence="2 3">
    <name type="scientific">Actinoplanes sichuanensis</name>
    <dbReference type="NCBI Taxonomy" id="512349"/>
    <lineage>
        <taxon>Bacteria</taxon>
        <taxon>Bacillati</taxon>
        <taxon>Actinomycetota</taxon>
        <taxon>Actinomycetes</taxon>
        <taxon>Micromonosporales</taxon>
        <taxon>Micromonosporaceae</taxon>
        <taxon>Actinoplanes</taxon>
    </lineage>
</organism>
<evidence type="ECO:0000256" key="1">
    <source>
        <dbReference type="SAM" id="Phobius"/>
    </source>
</evidence>
<evidence type="ECO:0000313" key="2">
    <source>
        <dbReference type="EMBL" id="MFD1365223.1"/>
    </source>
</evidence>
<keyword evidence="1" id="KW-1133">Transmembrane helix</keyword>
<dbReference type="RefSeq" id="WP_317795459.1">
    <property type="nucleotide sequence ID" value="NZ_AP028461.1"/>
</dbReference>